<proteinExistence type="predicted"/>
<gene>
    <name evidence="1" type="ORF">L1987_02217</name>
</gene>
<dbReference type="Proteomes" id="UP001056120">
    <property type="component" value="Linkage Group LG01"/>
</dbReference>
<name>A0ACB9K753_9ASTR</name>
<protein>
    <submittedName>
        <fullName evidence="1">Uncharacterized protein</fullName>
    </submittedName>
</protein>
<evidence type="ECO:0000313" key="1">
    <source>
        <dbReference type="EMBL" id="KAI3828120.1"/>
    </source>
</evidence>
<accession>A0ACB9K753</accession>
<reference evidence="1 2" key="2">
    <citation type="journal article" date="2022" name="Mol. Ecol. Resour.">
        <title>The genomes of chicory, endive, great burdock and yacon provide insights into Asteraceae paleo-polyploidization history and plant inulin production.</title>
        <authorList>
            <person name="Fan W."/>
            <person name="Wang S."/>
            <person name="Wang H."/>
            <person name="Wang A."/>
            <person name="Jiang F."/>
            <person name="Liu H."/>
            <person name="Zhao H."/>
            <person name="Xu D."/>
            <person name="Zhang Y."/>
        </authorList>
    </citation>
    <scope>NUCLEOTIDE SEQUENCE [LARGE SCALE GENOMIC DNA]</scope>
    <source>
        <strain evidence="2">cv. Yunnan</strain>
        <tissue evidence="1">Leaves</tissue>
    </source>
</reference>
<reference evidence="2" key="1">
    <citation type="journal article" date="2022" name="Mol. Ecol. Resour.">
        <title>The genomes of chicory, endive, great burdock and yacon provide insights into Asteraceae palaeo-polyploidization history and plant inulin production.</title>
        <authorList>
            <person name="Fan W."/>
            <person name="Wang S."/>
            <person name="Wang H."/>
            <person name="Wang A."/>
            <person name="Jiang F."/>
            <person name="Liu H."/>
            <person name="Zhao H."/>
            <person name="Xu D."/>
            <person name="Zhang Y."/>
        </authorList>
    </citation>
    <scope>NUCLEOTIDE SEQUENCE [LARGE SCALE GENOMIC DNA]</scope>
    <source>
        <strain evidence="2">cv. Yunnan</strain>
    </source>
</reference>
<organism evidence="1 2">
    <name type="scientific">Smallanthus sonchifolius</name>
    <dbReference type="NCBI Taxonomy" id="185202"/>
    <lineage>
        <taxon>Eukaryota</taxon>
        <taxon>Viridiplantae</taxon>
        <taxon>Streptophyta</taxon>
        <taxon>Embryophyta</taxon>
        <taxon>Tracheophyta</taxon>
        <taxon>Spermatophyta</taxon>
        <taxon>Magnoliopsida</taxon>
        <taxon>eudicotyledons</taxon>
        <taxon>Gunneridae</taxon>
        <taxon>Pentapetalae</taxon>
        <taxon>asterids</taxon>
        <taxon>campanulids</taxon>
        <taxon>Asterales</taxon>
        <taxon>Asteraceae</taxon>
        <taxon>Asteroideae</taxon>
        <taxon>Heliantheae alliance</taxon>
        <taxon>Millerieae</taxon>
        <taxon>Smallanthus</taxon>
    </lineage>
</organism>
<dbReference type="EMBL" id="CM042018">
    <property type="protein sequence ID" value="KAI3828120.1"/>
    <property type="molecule type" value="Genomic_DNA"/>
</dbReference>
<comment type="caution">
    <text evidence="1">The sequence shown here is derived from an EMBL/GenBank/DDBJ whole genome shotgun (WGS) entry which is preliminary data.</text>
</comment>
<keyword evidence="2" id="KW-1185">Reference proteome</keyword>
<evidence type="ECO:0000313" key="2">
    <source>
        <dbReference type="Proteomes" id="UP001056120"/>
    </source>
</evidence>
<sequence>MIKKLMTMDWWYWFRWAHGLGFDNDYAADDDDGEKMEKLLIKHIVEKARQGSLAVMNAPRQKLNKKKVFVD</sequence>